<evidence type="ECO:0000313" key="2">
    <source>
        <dbReference type="Proteomes" id="UP001162501"/>
    </source>
</evidence>
<reference evidence="1" key="1">
    <citation type="submission" date="2023-05" db="EMBL/GenBank/DDBJ databases">
        <authorList>
            <consortium name="ELIXIR-Norway"/>
        </authorList>
    </citation>
    <scope>NUCLEOTIDE SEQUENCE</scope>
</reference>
<accession>A0AC59Y2W6</accession>
<evidence type="ECO:0000313" key="1">
    <source>
        <dbReference type="EMBL" id="CAM9334137.1"/>
    </source>
</evidence>
<proteinExistence type="predicted"/>
<gene>
    <name evidence="1" type="ORF">MRATA1EN22A_LOCUS1106</name>
</gene>
<name>A0AC59Y2W6_RANTA</name>
<dbReference type="Proteomes" id="UP001162501">
    <property type="component" value="Chromosome 1"/>
</dbReference>
<reference evidence="1" key="2">
    <citation type="submission" date="2025-03" db="EMBL/GenBank/DDBJ databases">
        <authorList>
            <consortium name="ELIXIR-Norway"/>
            <consortium name="Elixir Norway"/>
        </authorList>
    </citation>
    <scope>NUCLEOTIDE SEQUENCE</scope>
</reference>
<sequence length="102" mass="11594">MFHSFLCSHNQSAQSTSQGILFCPVMSDSVIPRTAAYQASLSRVQPKIQRYLLPNRRALEETRSQVSKATQKRKLGTFGLCHLSHFKRSKAVPTFRISTLRK</sequence>
<protein>
    <submittedName>
        <fullName evidence="1">Uncharacterized protein</fullName>
    </submittedName>
</protein>
<organism evidence="1 2">
    <name type="scientific">Rangifer tarandus platyrhynchus</name>
    <name type="common">Svalbard reindeer</name>
    <dbReference type="NCBI Taxonomy" id="3082113"/>
    <lineage>
        <taxon>Eukaryota</taxon>
        <taxon>Metazoa</taxon>
        <taxon>Chordata</taxon>
        <taxon>Craniata</taxon>
        <taxon>Vertebrata</taxon>
        <taxon>Euteleostomi</taxon>
        <taxon>Mammalia</taxon>
        <taxon>Eutheria</taxon>
        <taxon>Laurasiatheria</taxon>
        <taxon>Artiodactyla</taxon>
        <taxon>Ruminantia</taxon>
        <taxon>Pecora</taxon>
        <taxon>Cervidae</taxon>
        <taxon>Odocoileinae</taxon>
        <taxon>Rangifer</taxon>
    </lineage>
</organism>
<dbReference type="EMBL" id="OX596085">
    <property type="protein sequence ID" value="CAM9334137.1"/>
    <property type="molecule type" value="Genomic_DNA"/>
</dbReference>